<name>A0A419SDA2_9BACL</name>
<evidence type="ECO:0000313" key="2">
    <source>
        <dbReference type="EMBL" id="RKD21066.1"/>
    </source>
</evidence>
<protein>
    <recommendedName>
        <fullName evidence="4">DUF4181 domain-containing protein</fullName>
    </recommendedName>
</protein>
<keyword evidence="3" id="KW-1185">Reference proteome</keyword>
<feature type="transmembrane region" description="Helical" evidence="1">
    <location>
        <begin position="12"/>
        <end position="31"/>
    </location>
</feature>
<dbReference type="AlphaFoldDB" id="A0A419SDA2"/>
<organism evidence="2 3">
    <name type="scientific">Ammoniphilus oxalaticus</name>
    <dbReference type="NCBI Taxonomy" id="66863"/>
    <lineage>
        <taxon>Bacteria</taxon>
        <taxon>Bacillati</taxon>
        <taxon>Bacillota</taxon>
        <taxon>Bacilli</taxon>
        <taxon>Bacillales</taxon>
        <taxon>Paenibacillaceae</taxon>
        <taxon>Aneurinibacillus group</taxon>
        <taxon>Ammoniphilus</taxon>
    </lineage>
</organism>
<reference evidence="2 3" key="1">
    <citation type="submission" date="2016-08" db="EMBL/GenBank/DDBJ databases">
        <title>Novel Firmicute Genomes.</title>
        <authorList>
            <person name="Poppleton D.I."/>
            <person name="Gribaldo S."/>
        </authorList>
    </citation>
    <scope>NUCLEOTIDE SEQUENCE [LARGE SCALE GENOMIC DNA]</scope>
    <source>
        <strain evidence="2 3">RAOx-1</strain>
    </source>
</reference>
<proteinExistence type="predicted"/>
<evidence type="ECO:0008006" key="4">
    <source>
        <dbReference type="Google" id="ProtNLM"/>
    </source>
</evidence>
<feature type="transmembrane region" description="Helical" evidence="1">
    <location>
        <begin position="64"/>
        <end position="84"/>
    </location>
</feature>
<dbReference type="RefSeq" id="WP_120191135.1">
    <property type="nucleotide sequence ID" value="NZ_MCHY01000013.1"/>
</dbReference>
<keyword evidence="1" id="KW-0812">Transmembrane</keyword>
<keyword evidence="1" id="KW-0472">Membrane</keyword>
<evidence type="ECO:0000313" key="3">
    <source>
        <dbReference type="Proteomes" id="UP000284219"/>
    </source>
</evidence>
<gene>
    <name evidence="2" type="ORF">BEP19_15420</name>
</gene>
<comment type="caution">
    <text evidence="2">The sequence shown here is derived from an EMBL/GenBank/DDBJ whole genome shotgun (WGS) entry which is preliminary data.</text>
</comment>
<keyword evidence="1" id="KW-1133">Transmembrane helix</keyword>
<dbReference type="Proteomes" id="UP000284219">
    <property type="component" value="Unassembled WGS sequence"/>
</dbReference>
<feature type="transmembrane region" description="Helical" evidence="1">
    <location>
        <begin position="37"/>
        <end position="57"/>
    </location>
</feature>
<sequence>MFKTWKGRRLPFLALDILLIIFIFHAILITLMTPLSLLPLVWGILGLAFLNQGVEMFVTNKRQYFVLTLSTSVFLIFVSVYQYFGSV</sequence>
<dbReference type="EMBL" id="MCHY01000013">
    <property type="protein sequence ID" value="RKD21066.1"/>
    <property type="molecule type" value="Genomic_DNA"/>
</dbReference>
<evidence type="ECO:0000256" key="1">
    <source>
        <dbReference type="SAM" id="Phobius"/>
    </source>
</evidence>
<accession>A0A419SDA2</accession>